<proteinExistence type="predicted"/>
<dbReference type="EMBL" id="JAEPIV010000001">
    <property type="protein sequence ID" value="MBK4717638.1"/>
    <property type="molecule type" value="Genomic_DNA"/>
</dbReference>
<gene>
    <name evidence="1" type="ORF">JJL56_02030</name>
</gene>
<dbReference type="RefSeq" id="WP_200483999.1">
    <property type="nucleotide sequence ID" value="NZ_JAEPIV010000001.1"/>
</dbReference>
<name>A0ABS1HTL4_9PROT</name>
<dbReference type="Proteomes" id="UP000654452">
    <property type="component" value="Unassembled WGS sequence"/>
</dbReference>
<evidence type="ECO:0000313" key="2">
    <source>
        <dbReference type="Proteomes" id="UP000654452"/>
    </source>
</evidence>
<sequence>MSEIREILRTMIWTDSLPDHAWPRPSDQAYRQEMMRLRSLLEAAPEDTELEPLSSMVLAVEVGSEAYMDALTAVSDALGSELGRAPQ</sequence>
<evidence type="ECO:0000313" key="1">
    <source>
        <dbReference type="EMBL" id="MBK4717638.1"/>
    </source>
</evidence>
<accession>A0ABS1HTL4</accession>
<evidence type="ECO:0008006" key="3">
    <source>
        <dbReference type="Google" id="ProtNLM"/>
    </source>
</evidence>
<reference evidence="1 2" key="1">
    <citation type="submission" date="2021-01" db="EMBL/GenBank/DDBJ databases">
        <title>Azospirillum sp. YIM DDC1 draft genome.</title>
        <authorList>
            <person name="Wang Y.-X."/>
        </authorList>
    </citation>
    <scope>NUCLEOTIDE SEQUENCE [LARGE SCALE GENOMIC DNA]</scope>
    <source>
        <strain evidence="1 2">YIM DDC1</strain>
    </source>
</reference>
<protein>
    <recommendedName>
        <fullName evidence="3">Transcriptional regulator</fullName>
    </recommendedName>
</protein>
<keyword evidence="2" id="KW-1185">Reference proteome</keyword>
<comment type="caution">
    <text evidence="1">The sequence shown here is derived from an EMBL/GenBank/DDBJ whole genome shotgun (WGS) entry which is preliminary data.</text>
</comment>
<organism evidence="1 2">
    <name type="scientific">Azospirillum aestuarii</name>
    <dbReference type="NCBI Taxonomy" id="2802052"/>
    <lineage>
        <taxon>Bacteria</taxon>
        <taxon>Pseudomonadati</taxon>
        <taxon>Pseudomonadota</taxon>
        <taxon>Alphaproteobacteria</taxon>
        <taxon>Rhodospirillales</taxon>
        <taxon>Azospirillaceae</taxon>
        <taxon>Azospirillum</taxon>
    </lineage>
</organism>